<dbReference type="RefSeq" id="XP_020437008.1">
    <property type="nucleotide sequence ID" value="XM_020572891.1"/>
</dbReference>
<dbReference type="EMBL" id="ADBJ01000008">
    <property type="protein sequence ID" value="EFA84898.1"/>
    <property type="molecule type" value="Genomic_DNA"/>
</dbReference>
<dbReference type="InParanoid" id="D3B0S4"/>
<accession>D3B0S4</accession>
<evidence type="ECO:0000313" key="1">
    <source>
        <dbReference type="EMBL" id="EFA84898.1"/>
    </source>
</evidence>
<sequence length="243" mass="28043">MTADNRKVFEMLGQLPRLTSLDITSVRINRIKELTHIIPSTIRRLKLPQFISNNSDILSIGSEISTFGISELMLEQMKVISDQLKNITKFIVRDIQSMDVKEQLTKLLCSPECKINTFYSNNCSDWVKKMLITNRTIETLDIGEDLEATYKVAMISPGVKRIIFHSYGYQSMNYTKTESPTGYILIKSKYQYIDVSMGRIATYAKKMYDVSDNTDDNLVIEATHPNLKFLYYTKLTILKKDFK</sequence>
<comment type="caution">
    <text evidence="1">The sequence shown here is derived from an EMBL/GenBank/DDBJ whole genome shotgun (WGS) entry which is preliminary data.</text>
</comment>
<organism evidence="1 2">
    <name type="scientific">Heterostelium pallidum (strain ATCC 26659 / Pp 5 / PN500)</name>
    <name type="common">Cellular slime mold</name>
    <name type="synonym">Polysphondylium pallidum</name>
    <dbReference type="NCBI Taxonomy" id="670386"/>
    <lineage>
        <taxon>Eukaryota</taxon>
        <taxon>Amoebozoa</taxon>
        <taxon>Evosea</taxon>
        <taxon>Eumycetozoa</taxon>
        <taxon>Dictyostelia</taxon>
        <taxon>Acytosteliales</taxon>
        <taxon>Acytosteliaceae</taxon>
        <taxon>Heterostelium</taxon>
    </lineage>
</organism>
<gene>
    <name evidence="1" type="ORF">PPL_01891</name>
</gene>
<dbReference type="Proteomes" id="UP000001396">
    <property type="component" value="Unassembled WGS sequence"/>
</dbReference>
<proteinExistence type="predicted"/>
<dbReference type="AlphaFoldDB" id="D3B0S4"/>
<name>D3B0S4_HETP5</name>
<protein>
    <submittedName>
        <fullName evidence="1">Uncharacterized protein</fullName>
    </submittedName>
</protein>
<dbReference type="GeneID" id="31357417"/>
<evidence type="ECO:0000313" key="2">
    <source>
        <dbReference type="Proteomes" id="UP000001396"/>
    </source>
</evidence>
<reference evidence="1 2" key="1">
    <citation type="journal article" date="2011" name="Genome Res.">
        <title>Phylogeny-wide analysis of social amoeba genomes highlights ancient origins for complex intercellular communication.</title>
        <authorList>
            <person name="Heidel A.J."/>
            <person name="Lawal H.M."/>
            <person name="Felder M."/>
            <person name="Schilde C."/>
            <person name="Helps N.R."/>
            <person name="Tunggal B."/>
            <person name="Rivero F."/>
            <person name="John U."/>
            <person name="Schleicher M."/>
            <person name="Eichinger L."/>
            <person name="Platzer M."/>
            <person name="Noegel A.A."/>
            <person name="Schaap P."/>
            <person name="Gloeckner G."/>
        </authorList>
    </citation>
    <scope>NUCLEOTIDE SEQUENCE [LARGE SCALE GENOMIC DNA]</scope>
    <source>
        <strain evidence="2">ATCC 26659 / Pp 5 / PN500</strain>
    </source>
</reference>
<keyword evidence="2" id="KW-1185">Reference proteome</keyword>